<keyword evidence="2" id="KW-1185">Reference proteome</keyword>
<dbReference type="EMBL" id="CM037020">
    <property type="protein sequence ID" value="KAH7670445.1"/>
    <property type="molecule type" value="Genomic_DNA"/>
</dbReference>
<evidence type="ECO:0000313" key="2">
    <source>
        <dbReference type="Proteomes" id="UP000827976"/>
    </source>
</evidence>
<protein>
    <submittedName>
        <fullName evidence="1">Uncharacterized protein</fullName>
    </submittedName>
</protein>
<name>A0ACB7V9W4_DIOAL</name>
<sequence length="67" mass="7710">MQKKIPIQAQPDQCPWLCCCREFIFSARYKALVSIPQLQSEKLKAQIRASSIPTFQQAIQPLQVCLF</sequence>
<comment type="caution">
    <text evidence="1">The sequence shown here is derived from an EMBL/GenBank/DDBJ whole genome shotgun (WGS) entry which is preliminary data.</text>
</comment>
<accession>A0ACB7V9W4</accession>
<dbReference type="Proteomes" id="UP000827976">
    <property type="component" value="Chromosome 10"/>
</dbReference>
<gene>
    <name evidence="1" type="ORF">IHE45_10G027800</name>
</gene>
<proteinExistence type="predicted"/>
<organism evidence="1 2">
    <name type="scientific">Dioscorea alata</name>
    <name type="common">Purple yam</name>
    <dbReference type="NCBI Taxonomy" id="55571"/>
    <lineage>
        <taxon>Eukaryota</taxon>
        <taxon>Viridiplantae</taxon>
        <taxon>Streptophyta</taxon>
        <taxon>Embryophyta</taxon>
        <taxon>Tracheophyta</taxon>
        <taxon>Spermatophyta</taxon>
        <taxon>Magnoliopsida</taxon>
        <taxon>Liliopsida</taxon>
        <taxon>Dioscoreales</taxon>
        <taxon>Dioscoreaceae</taxon>
        <taxon>Dioscorea</taxon>
    </lineage>
</organism>
<reference evidence="2" key="1">
    <citation type="journal article" date="2022" name="Nat. Commun.">
        <title>Chromosome evolution and the genetic basis of agronomically important traits in greater yam.</title>
        <authorList>
            <person name="Bredeson J.V."/>
            <person name="Lyons J.B."/>
            <person name="Oniyinde I.O."/>
            <person name="Okereke N.R."/>
            <person name="Kolade O."/>
            <person name="Nnabue I."/>
            <person name="Nwadili C.O."/>
            <person name="Hribova E."/>
            <person name="Parker M."/>
            <person name="Nwogha J."/>
            <person name="Shu S."/>
            <person name="Carlson J."/>
            <person name="Kariba R."/>
            <person name="Muthemba S."/>
            <person name="Knop K."/>
            <person name="Barton G.J."/>
            <person name="Sherwood A.V."/>
            <person name="Lopez-Montes A."/>
            <person name="Asiedu R."/>
            <person name="Jamnadass R."/>
            <person name="Muchugi A."/>
            <person name="Goodstein D."/>
            <person name="Egesi C.N."/>
            <person name="Featherston J."/>
            <person name="Asfaw A."/>
            <person name="Simpson G.G."/>
            <person name="Dolezel J."/>
            <person name="Hendre P.S."/>
            <person name="Van Deynze A."/>
            <person name="Kumar P.L."/>
            <person name="Obidiegwu J.E."/>
            <person name="Bhattacharjee R."/>
            <person name="Rokhsar D.S."/>
        </authorList>
    </citation>
    <scope>NUCLEOTIDE SEQUENCE [LARGE SCALE GENOMIC DNA]</scope>
    <source>
        <strain evidence="2">cv. TDa95/00328</strain>
    </source>
</reference>
<evidence type="ECO:0000313" key="1">
    <source>
        <dbReference type="EMBL" id="KAH7670445.1"/>
    </source>
</evidence>